<dbReference type="STRING" id="4615.A0A199UK07"/>
<accession>A0A199UK07</accession>
<dbReference type="AlphaFoldDB" id="A0A199UK07"/>
<dbReference type="Proteomes" id="UP000092600">
    <property type="component" value="Unassembled WGS sequence"/>
</dbReference>
<dbReference type="GO" id="GO:0003997">
    <property type="term" value="F:acyl-CoA oxidase activity"/>
    <property type="evidence" value="ECO:0007669"/>
    <property type="project" value="InterPro"/>
</dbReference>
<dbReference type="FunFam" id="1.10.540.10:FF:000015">
    <property type="entry name" value="Acyl-coenzyme A oxidase"/>
    <property type="match status" value="1"/>
</dbReference>
<dbReference type="GO" id="GO:0055088">
    <property type="term" value="P:lipid homeostasis"/>
    <property type="evidence" value="ECO:0007669"/>
    <property type="project" value="TreeGrafter"/>
</dbReference>
<dbReference type="GO" id="GO:0071949">
    <property type="term" value="F:FAD binding"/>
    <property type="evidence" value="ECO:0007669"/>
    <property type="project" value="InterPro"/>
</dbReference>
<proteinExistence type="predicted"/>
<dbReference type="GO" id="GO:0005504">
    <property type="term" value="F:fatty acid binding"/>
    <property type="evidence" value="ECO:0007669"/>
    <property type="project" value="TreeGrafter"/>
</dbReference>
<name>A0A199UK07_ANACO</name>
<dbReference type="GO" id="GO:0005777">
    <property type="term" value="C:peroxisome"/>
    <property type="evidence" value="ECO:0007669"/>
    <property type="project" value="InterPro"/>
</dbReference>
<dbReference type="InterPro" id="IPR029320">
    <property type="entry name" value="Acyl-CoA_ox_N"/>
</dbReference>
<dbReference type="InterPro" id="IPR012258">
    <property type="entry name" value="Acyl-CoA_oxidase"/>
</dbReference>
<dbReference type="Pfam" id="PF14749">
    <property type="entry name" value="Acyl-CoA_ox_N"/>
    <property type="match status" value="1"/>
</dbReference>
<dbReference type="GO" id="GO:0001676">
    <property type="term" value="P:long-chain fatty acid metabolic process"/>
    <property type="evidence" value="ECO:0007669"/>
    <property type="project" value="TreeGrafter"/>
</dbReference>
<evidence type="ECO:0000259" key="1">
    <source>
        <dbReference type="Pfam" id="PF14749"/>
    </source>
</evidence>
<dbReference type="PANTHER" id="PTHR10909">
    <property type="entry name" value="ELECTRON TRANSPORT OXIDOREDUCTASE"/>
    <property type="match status" value="1"/>
</dbReference>
<dbReference type="EMBL" id="LSRQ01007331">
    <property type="protein sequence ID" value="OAY65058.1"/>
    <property type="molecule type" value="Genomic_DNA"/>
</dbReference>
<dbReference type="PANTHER" id="PTHR10909:SF250">
    <property type="entry name" value="PEROXISOMAL ACYL-COENZYME A OXIDASE 1"/>
    <property type="match status" value="1"/>
</dbReference>
<dbReference type="InterPro" id="IPR037069">
    <property type="entry name" value="AcylCoA_DH/ox_N_sf"/>
</dbReference>
<feature type="domain" description="Acyl-coenzyme A oxidase N-terminal" evidence="1">
    <location>
        <begin position="17"/>
        <end position="105"/>
    </location>
</feature>
<reference evidence="2 3" key="1">
    <citation type="journal article" date="2016" name="DNA Res.">
        <title>The draft genome of MD-2 pineapple using hybrid error correction of long reads.</title>
        <authorList>
            <person name="Redwan R.M."/>
            <person name="Saidin A."/>
            <person name="Kumar S.V."/>
        </authorList>
    </citation>
    <scope>NUCLEOTIDE SEQUENCE [LARGE SCALE GENOMIC DNA]</scope>
    <source>
        <strain evidence="3">cv. MD2</strain>
        <tissue evidence="2">Leaf</tissue>
    </source>
</reference>
<dbReference type="Gene3D" id="1.10.540.10">
    <property type="entry name" value="Acyl-CoA dehydrogenase/oxidase, N-terminal domain"/>
    <property type="match status" value="1"/>
</dbReference>
<organism evidence="2 3">
    <name type="scientific">Ananas comosus</name>
    <name type="common">Pineapple</name>
    <name type="synonym">Ananas ananas</name>
    <dbReference type="NCBI Taxonomy" id="4615"/>
    <lineage>
        <taxon>Eukaryota</taxon>
        <taxon>Viridiplantae</taxon>
        <taxon>Streptophyta</taxon>
        <taxon>Embryophyta</taxon>
        <taxon>Tracheophyta</taxon>
        <taxon>Spermatophyta</taxon>
        <taxon>Magnoliopsida</taxon>
        <taxon>Liliopsida</taxon>
        <taxon>Poales</taxon>
        <taxon>Bromeliaceae</taxon>
        <taxon>Bromelioideae</taxon>
        <taxon>Ananas</taxon>
    </lineage>
</organism>
<dbReference type="GO" id="GO:0033540">
    <property type="term" value="P:fatty acid beta-oxidation using acyl-CoA oxidase"/>
    <property type="evidence" value="ECO:0007669"/>
    <property type="project" value="TreeGrafter"/>
</dbReference>
<comment type="caution">
    <text evidence="2">The sequence shown here is derived from an EMBL/GenBank/DDBJ whole genome shotgun (WGS) entry which is preliminary data.</text>
</comment>
<protein>
    <submittedName>
        <fullName evidence="2">Peroxisomal acyl-coenzyme A oxidase 1</fullName>
    </submittedName>
</protein>
<gene>
    <name evidence="2" type="ORF">ACMD2_18877</name>
</gene>
<evidence type="ECO:0000313" key="3">
    <source>
        <dbReference type="Proteomes" id="UP000092600"/>
    </source>
</evidence>
<evidence type="ECO:0000313" key="2">
    <source>
        <dbReference type="EMBL" id="OAY65058.1"/>
    </source>
</evidence>
<sequence>MEEVDHLAQERSRAEFDVEAMKVVWAGSKHALDVADRMARVVASDPVFRKDNRTMLGRKELFKNTLRKAAHAWKRINELRLTEEEASMLRFFVDEPSYVDLHWGLSRSSRLPYLATTAGRVTQPAIKSGLVEIVEIVIVR</sequence>